<name>A0A2K9YY98_RHILE</name>
<evidence type="ECO:0000256" key="1">
    <source>
        <dbReference type="HAMAP-Rule" id="MF_00771"/>
    </source>
</evidence>
<evidence type="ECO:0000313" key="3">
    <source>
        <dbReference type="EMBL" id="AUW40964.1"/>
    </source>
</evidence>
<feature type="domain" description="EVE" evidence="2">
    <location>
        <begin position="5"/>
        <end position="134"/>
    </location>
</feature>
<dbReference type="InterPro" id="IPR002740">
    <property type="entry name" value="EVE_domain"/>
</dbReference>
<dbReference type="SUPFAM" id="SSF88697">
    <property type="entry name" value="PUA domain-like"/>
    <property type="match status" value="1"/>
</dbReference>
<proteinExistence type="inferred from homology"/>
<reference evidence="3 4" key="1">
    <citation type="submission" date="2017-11" db="EMBL/GenBank/DDBJ databases">
        <title>Complete genome of Rhizobium leguminosarum Norway, an ineffective micro-symbiont.</title>
        <authorList>
            <person name="Hoffrichter A."/>
            <person name="Liang J."/>
            <person name="Brachmann A."/>
            <person name="Marin M."/>
        </authorList>
    </citation>
    <scope>NUCLEOTIDE SEQUENCE [LARGE SCALE GENOMIC DNA]</scope>
    <source>
        <strain evidence="3 4">Norway</strain>
    </source>
</reference>
<dbReference type="Pfam" id="PF01878">
    <property type="entry name" value="EVE"/>
    <property type="match status" value="1"/>
</dbReference>
<evidence type="ECO:0000259" key="2">
    <source>
        <dbReference type="Pfam" id="PF01878"/>
    </source>
</evidence>
<dbReference type="Gene3D" id="3.10.590.10">
    <property type="entry name" value="ph1033 like domains"/>
    <property type="match status" value="1"/>
</dbReference>
<dbReference type="Proteomes" id="UP000238523">
    <property type="component" value="Chromosome"/>
</dbReference>
<dbReference type="NCBIfam" id="NF002616">
    <property type="entry name" value="PRK02268.1-2"/>
    <property type="match status" value="1"/>
</dbReference>
<comment type="similarity">
    <text evidence="1">Belongs to the UPF0310 family.</text>
</comment>
<dbReference type="AlphaFoldDB" id="A0A2K9YY98"/>
<dbReference type="InterPro" id="IPR015947">
    <property type="entry name" value="PUA-like_sf"/>
</dbReference>
<dbReference type="InterPro" id="IPR022996">
    <property type="entry name" value="UPF0310"/>
</dbReference>
<dbReference type="RefSeq" id="WP_105005082.1">
    <property type="nucleotide sequence ID" value="NZ_CP025012.1"/>
</dbReference>
<gene>
    <name evidence="3" type="ORF">CUJ84_Chr000557</name>
</gene>
<accession>A0A2K9YY98</accession>
<dbReference type="HAMAP" id="MF_00771">
    <property type="entry name" value="UPF0310"/>
    <property type="match status" value="1"/>
</dbReference>
<dbReference type="CDD" id="cd21132">
    <property type="entry name" value="EVE-like"/>
    <property type="match status" value="1"/>
</dbReference>
<evidence type="ECO:0000313" key="4">
    <source>
        <dbReference type="Proteomes" id="UP000238523"/>
    </source>
</evidence>
<organism evidence="3 4">
    <name type="scientific">Rhizobium leguminosarum</name>
    <dbReference type="NCBI Taxonomy" id="384"/>
    <lineage>
        <taxon>Bacteria</taxon>
        <taxon>Pseudomonadati</taxon>
        <taxon>Pseudomonadota</taxon>
        <taxon>Alphaproteobacteria</taxon>
        <taxon>Hyphomicrobiales</taxon>
        <taxon>Rhizobiaceae</taxon>
        <taxon>Rhizobium/Agrobacterium group</taxon>
        <taxon>Rhizobium</taxon>
    </lineage>
</organism>
<sequence>MSRSWIAVASANHVRIGREAGFMQVCHGKAAPLKRSAPGDRVIYYSPTETFGGKDRLQAFTAIGVVEEKAAYQVEVHPGFHPWRRDVTWWRAVETPIRPLLSRLSFTSDRGGWGYRLRFGLFEIDNDDAELIAEAMLSEPLMDVARKYATVPVQCTLAL</sequence>
<dbReference type="EMBL" id="CP025012">
    <property type="protein sequence ID" value="AUW40964.1"/>
    <property type="molecule type" value="Genomic_DNA"/>
</dbReference>
<protein>
    <recommendedName>
        <fullName evidence="1">UPF0310 protein CUJ84_Chr000557</fullName>
    </recommendedName>
</protein>